<keyword evidence="1" id="KW-0175">Coiled coil</keyword>
<gene>
    <name evidence="3" type="ORF">P7D43_00895</name>
</gene>
<dbReference type="Proteomes" id="UP001260773">
    <property type="component" value="Unassembled WGS sequence"/>
</dbReference>
<proteinExistence type="predicted"/>
<organism evidence="3 4">
    <name type="scientific">Enterococcus avium</name>
    <name type="common">Streptococcus avium</name>
    <dbReference type="NCBI Taxonomy" id="33945"/>
    <lineage>
        <taxon>Bacteria</taxon>
        <taxon>Bacillati</taxon>
        <taxon>Bacillota</taxon>
        <taxon>Bacilli</taxon>
        <taxon>Lactobacillales</taxon>
        <taxon>Enterococcaceae</taxon>
        <taxon>Enterococcus</taxon>
    </lineage>
</organism>
<feature type="region of interest" description="Disordered" evidence="2">
    <location>
        <begin position="24"/>
        <end position="44"/>
    </location>
</feature>
<evidence type="ECO:0000313" key="4">
    <source>
        <dbReference type="Proteomes" id="UP001260773"/>
    </source>
</evidence>
<accession>A0AAW8RM40</accession>
<comment type="caution">
    <text evidence="3">The sequence shown here is derived from an EMBL/GenBank/DDBJ whole genome shotgun (WGS) entry which is preliminary data.</text>
</comment>
<reference evidence="3" key="1">
    <citation type="submission" date="2023-03" db="EMBL/GenBank/DDBJ databases">
        <authorList>
            <person name="Shen W."/>
            <person name="Cai J."/>
        </authorList>
    </citation>
    <scope>NUCLEOTIDE SEQUENCE</scope>
    <source>
        <strain evidence="3">P33-2</strain>
    </source>
</reference>
<evidence type="ECO:0000256" key="2">
    <source>
        <dbReference type="SAM" id="MobiDB-lite"/>
    </source>
</evidence>
<dbReference type="InterPro" id="IPR025580">
    <property type="entry name" value="Gp46"/>
</dbReference>
<dbReference type="RefSeq" id="WP_233421627.1">
    <property type="nucleotide sequence ID" value="NZ_CAKOCJ010000012.1"/>
</dbReference>
<dbReference type="AlphaFoldDB" id="A0AAW8RM40"/>
<evidence type="ECO:0000256" key="1">
    <source>
        <dbReference type="SAM" id="Coils"/>
    </source>
</evidence>
<protein>
    <submittedName>
        <fullName evidence="3">DUF4355 domain-containing protein</fullName>
    </submittedName>
</protein>
<name>A0AAW8RM40_ENTAV</name>
<feature type="coiled-coil region" evidence="1">
    <location>
        <begin position="81"/>
        <end position="124"/>
    </location>
</feature>
<sequence length="225" mass="25337">MEGETTMYNKMNLMSMRLQFFAEDNGAAGGQQSAEGTGEGTTIEESEVNLDNLTDDQIQTLKEKYGFKDNTEVDSIIKGKKSKWQKEQEAKQKEAERLANMNENEKAEHEKQKLLDRISELEKKDNLAAMSKEASKMLSEASIAADEETLDFVVKETAEGTKEAVTKFISLVDKTAEIKMKQALTGKSPQVNLTPGKQLTKKEIMEIKNPAERQKAIKENIHLFR</sequence>
<dbReference type="Pfam" id="PF14265">
    <property type="entry name" value="DUF4355"/>
    <property type="match status" value="1"/>
</dbReference>
<dbReference type="EMBL" id="JARPWH010000001">
    <property type="protein sequence ID" value="MDT2400913.1"/>
    <property type="molecule type" value="Genomic_DNA"/>
</dbReference>
<evidence type="ECO:0000313" key="3">
    <source>
        <dbReference type="EMBL" id="MDT2400913.1"/>
    </source>
</evidence>